<evidence type="ECO:0000313" key="3">
    <source>
        <dbReference type="Proteomes" id="UP000193144"/>
    </source>
</evidence>
<sequence>MFSSMYQYRDLDSSVSQIRLLHLHAVPQSEADNGDSVPACTLSYAPVYSSQPYQAISYVWGPPKPQKLIQVDGLVLPIGENLYTALQHFQGSEEVVLWIDAICINQDDVEEKSTQVQLMRDIYREAEHVFVWLGPGTPETDTAMYWLDKLGEELLETGIEKMKSEDLGSWDMSEDNAARMEEHELVPVKQALKKQMNRFLQWFQEGKDPIFWRHSDLGSRPWFSRAWCLQECSNGREVFFLCGDYAVEFRRLWATVFFLNIFGAWASKNFHTGDATVDARTRSLLEDVTEVLPRSTISIRRITLYRPSDERLSLKNLLCRVNVLKFNRMRTEATLPVDRVYALLGIANDEAARSILPDYSRGCANAYIAAAKVLLTHGHLDILSLCRKRAIESPTPLPSWVPDWQALINQPWMLYGEDQLFRASGTSKPNASFIDHETGVPRLLICAVHLDHIEHIGQEWTETFAIEGPAEHLDEVSNLFQDVSSFLEKSARYSPQLKEEGIWRIPICDLQQGGVVNWAQRATENAKMGHRSLQTLSSGNEEWLSAHPEAKSALNSYIWRLRRMHDARPFLSRSGYVGMCPLETMMGDLIVVVQGAVVPYVIKKVEEDIWQLVGECFTFGAMDGEAVMETPVWETFILR</sequence>
<organism evidence="2 3">
    <name type="scientific">Clohesyomyces aquaticus</name>
    <dbReference type="NCBI Taxonomy" id="1231657"/>
    <lineage>
        <taxon>Eukaryota</taxon>
        <taxon>Fungi</taxon>
        <taxon>Dikarya</taxon>
        <taxon>Ascomycota</taxon>
        <taxon>Pezizomycotina</taxon>
        <taxon>Dothideomycetes</taxon>
        <taxon>Pleosporomycetidae</taxon>
        <taxon>Pleosporales</taxon>
        <taxon>Lindgomycetaceae</taxon>
        <taxon>Clohesyomyces</taxon>
    </lineage>
</organism>
<comment type="caution">
    <text evidence="2">The sequence shown here is derived from an EMBL/GenBank/DDBJ whole genome shotgun (WGS) entry which is preliminary data.</text>
</comment>
<dbReference type="AlphaFoldDB" id="A0A1Y2A4P4"/>
<dbReference type="EMBL" id="MCFA01000012">
    <property type="protein sequence ID" value="ORY17489.1"/>
    <property type="molecule type" value="Genomic_DNA"/>
</dbReference>
<dbReference type="PANTHER" id="PTHR24148:SF73">
    <property type="entry name" value="HET DOMAIN PROTEIN (AFU_ORTHOLOGUE AFUA_8G01020)"/>
    <property type="match status" value="1"/>
</dbReference>
<evidence type="ECO:0000313" key="2">
    <source>
        <dbReference type="EMBL" id="ORY17489.1"/>
    </source>
</evidence>
<dbReference type="PANTHER" id="PTHR24148">
    <property type="entry name" value="ANKYRIN REPEAT DOMAIN-CONTAINING PROTEIN 39 HOMOLOG-RELATED"/>
    <property type="match status" value="1"/>
</dbReference>
<name>A0A1Y2A4P4_9PLEO</name>
<proteinExistence type="predicted"/>
<dbReference type="Proteomes" id="UP000193144">
    <property type="component" value="Unassembled WGS sequence"/>
</dbReference>
<feature type="domain" description="Heterokaryon incompatibility" evidence="1">
    <location>
        <begin position="53"/>
        <end position="231"/>
    </location>
</feature>
<gene>
    <name evidence="2" type="ORF">BCR34DRAFT_555533</name>
</gene>
<dbReference type="OrthoDB" id="3553147at2759"/>
<dbReference type="InterPro" id="IPR010730">
    <property type="entry name" value="HET"/>
</dbReference>
<dbReference type="Pfam" id="PF06985">
    <property type="entry name" value="HET"/>
    <property type="match status" value="1"/>
</dbReference>
<dbReference type="STRING" id="1231657.A0A1Y2A4P4"/>
<reference evidence="2 3" key="1">
    <citation type="submission" date="2016-07" db="EMBL/GenBank/DDBJ databases">
        <title>Pervasive Adenine N6-methylation of Active Genes in Fungi.</title>
        <authorList>
            <consortium name="DOE Joint Genome Institute"/>
            <person name="Mondo S.J."/>
            <person name="Dannebaum R.O."/>
            <person name="Kuo R.C."/>
            <person name="Labutti K."/>
            <person name="Haridas S."/>
            <person name="Kuo A."/>
            <person name="Salamov A."/>
            <person name="Ahrendt S.R."/>
            <person name="Lipzen A."/>
            <person name="Sullivan W."/>
            <person name="Andreopoulos W.B."/>
            <person name="Clum A."/>
            <person name="Lindquist E."/>
            <person name="Daum C."/>
            <person name="Ramamoorthy G.K."/>
            <person name="Gryganskyi A."/>
            <person name="Culley D."/>
            <person name="Magnuson J.K."/>
            <person name="James T.Y."/>
            <person name="O'Malley M.A."/>
            <person name="Stajich J.E."/>
            <person name="Spatafora J.W."/>
            <person name="Visel A."/>
            <person name="Grigoriev I.V."/>
        </authorList>
    </citation>
    <scope>NUCLEOTIDE SEQUENCE [LARGE SCALE GENOMIC DNA]</scope>
    <source>
        <strain evidence="2 3">CBS 115471</strain>
    </source>
</reference>
<keyword evidence="3" id="KW-1185">Reference proteome</keyword>
<evidence type="ECO:0000259" key="1">
    <source>
        <dbReference type="Pfam" id="PF06985"/>
    </source>
</evidence>
<dbReference type="InterPro" id="IPR052895">
    <property type="entry name" value="HetReg/Transcr_Mod"/>
</dbReference>
<protein>
    <submittedName>
        <fullName evidence="2">Heterokaryon incompatibility protein-domain-containing protein</fullName>
    </submittedName>
</protein>
<dbReference type="Pfam" id="PF26639">
    <property type="entry name" value="Het-6_barrel"/>
    <property type="match status" value="1"/>
</dbReference>
<accession>A0A1Y2A4P4</accession>